<reference evidence="2" key="1">
    <citation type="submission" date="2023-03" db="EMBL/GenBank/DDBJ databases">
        <title>Massive genome expansion in bonnet fungi (Mycena s.s.) driven by repeated elements and novel gene families across ecological guilds.</title>
        <authorList>
            <consortium name="Lawrence Berkeley National Laboratory"/>
            <person name="Harder C.B."/>
            <person name="Miyauchi S."/>
            <person name="Viragh M."/>
            <person name="Kuo A."/>
            <person name="Thoen E."/>
            <person name="Andreopoulos B."/>
            <person name="Lu D."/>
            <person name="Skrede I."/>
            <person name="Drula E."/>
            <person name="Henrissat B."/>
            <person name="Morin E."/>
            <person name="Kohler A."/>
            <person name="Barry K."/>
            <person name="LaButti K."/>
            <person name="Morin E."/>
            <person name="Salamov A."/>
            <person name="Lipzen A."/>
            <person name="Mereny Z."/>
            <person name="Hegedus B."/>
            <person name="Baldrian P."/>
            <person name="Stursova M."/>
            <person name="Weitz H."/>
            <person name="Taylor A."/>
            <person name="Grigoriev I.V."/>
            <person name="Nagy L.G."/>
            <person name="Martin F."/>
            <person name="Kauserud H."/>
        </authorList>
    </citation>
    <scope>NUCLEOTIDE SEQUENCE</scope>
    <source>
        <strain evidence="2">CBHHK002</strain>
    </source>
</reference>
<dbReference type="Pfam" id="PF20152">
    <property type="entry name" value="DUF6534"/>
    <property type="match status" value="1"/>
</dbReference>
<dbReference type="PANTHER" id="PTHR40465">
    <property type="entry name" value="CHROMOSOME 1, WHOLE GENOME SHOTGUN SEQUENCE"/>
    <property type="match status" value="1"/>
</dbReference>
<evidence type="ECO:0000313" key="2">
    <source>
        <dbReference type="EMBL" id="KAJ7339714.1"/>
    </source>
</evidence>
<protein>
    <recommendedName>
        <fullName evidence="1">DUF6534 domain-containing protein</fullName>
    </recommendedName>
</protein>
<evidence type="ECO:0000313" key="3">
    <source>
        <dbReference type="Proteomes" id="UP001218218"/>
    </source>
</evidence>
<dbReference type="AlphaFoldDB" id="A0AAD7ENF8"/>
<comment type="caution">
    <text evidence="2">The sequence shown here is derived from an EMBL/GenBank/DDBJ whole genome shotgun (WGS) entry which is preliminary data.</text>
</comment>
<organism evidence="2 3">
    <name type="scientific">Mycena albidolilacea</name>
    <dbReference type="NCBI Taxonomy" id="1033008"/>
    <lineage>
        <taxon>Eukaryota</taxon>
        <taxon>Fungi</taxon>
        <taxon>Dikarya</taxon>
        <taxon>Basidiomycota</taxon>
        <taxon>Agaricomycotina</taxon>
        <taxon>Agaricomycetes</taxon>
        <taxon>Agaricomycetidae</taxon>
        <taxon>Agaricales</taxon>
        <taxon>Marasmiineae</taxon>
        <taxon>Mycenaceae</taxon>
        <taxon>Mycena</taxon>
    </lineage>
</organism>
<keyword evidence="3" id="KW-1185">Reference proteome</keyword>
<sequence length="171" mass="18922">MFPLHHCYRPTTSRSSRTILLKSVAAHPGSVFAGDIILSLTTAYFRLTSRKDVHPQTAGLINGLIRLTFQTATPAALCAMFNLIFSQISVTDVHSIVPTAFNMPLPKLYAVSMMWTLNARRAITAYHSSEHGMTSTSNEISGGRSRTQRRNNDVELCAIQVVTQTETHIDM</sequence>
<feature type="domain" description="DUF6534" evidence="1">
    <location>
        <begin position="33"/>
        <end position="121"/>
    </location>
</feature>
<gene>
    <name evidence="2" type="ORF">DFH08DRAFT_875425</name>
</gene>
<feature type="non-terminal residue" evidence="2">
    <location>
        <position position="1"/>
    </location>
</feature>
<name>A0AAD7ENF8_9AGAR</name>
<evidence type="ECO:0000259" key="1">
    <source>
        <dbReference type="Pfam" id="PF20152"/>
    </source>
</evidence>
<dbReference type="InterPro" id="IPR045339">
    <property type="entry name" value="DUF6534"/>
</dbReference>
<proteinExistence type="predicted"/>
<accession>A0AAD7ENF8</accession>
<dbReference type="PANTHER" id="PTHR40465:SF1">
    <property type="entry name" value="DUF6534 DOMAIN-CONTAINING PROTEIN"/>
    <property type="match status" value="1"/>
</dbReference>
<dbReference type="Proteomes" id="UP001218218">
    <property type="component" value="Unassembled WGS sequence"/>
</dbReference>
<dbReference type="EMBL" id="JARIHO010000027">
    <property type="protein sequence ID" value="KAJ7339714.1"/>
    <property type="molecule type" value="Genomic_DNA"/>
</dbReference>